<proteinExistence type="predicted"/>
<dbReference type="InterPro" id="IPR021272">
    <property type="entry name" value="DUF2851"/>
</dbReference>
<dbReference type="EMBL" id="AP026867">
    <property type="protein sequence ID" value="BDS13672.1"/>
    <property type="molecule type" value="Genomic_DNA"/>
</dbReference>
<dbReference type="AlphaFoldDB" id="A0A915YIL0"/>
<name>A0A915YIL0_9BACT</name>
<evidence type="ECO:0000313" key="2">
    <source>
        <dbReference type="Proteomes" id="UP001060919"/>
    </source>
</evidence>
<dbReference type="Pfam" id="PF11013">
    <property type="entry name" value="DUF2851"/>
    <property type="match status" value="1"/>
</dbReference>
<protein>
    <submittedName>
        <fullName evidence="1">DUF2851 family protein</fullName>
    </submittedName>
</protein>
<dbReference type="Proteomes" id="UP001060919">
    <property type="component" value="Chromosome"/>
</dbReference>
<gene>
    <name evidence="1" type="ORF">AsAng_0044130</name>
</gene>
<evidence type="ECO:0000313" key="1">
    <source>
        <dbReference type="EMBL" id="BDS13672.1"/>
    </source>
</evidence>
<dbReference type="KEGG" id="aup:AsAng_0044130"/>
<dbReference type="RefSeq" id="WP_264788930.1">
    <property type="nucleotide sequence ID" value="NZ_AP026867.1"/>
</dbReference>
<sequence length="434" mass="50406">MPNLTSFPETFLHYIWKLKLFNFKDLKTSDNKAIRLLNVGVHNHHAGPDFSNARIRIEDTLWAGSVELHKKSSDWLKHGHQHDAAYNNTILHVVYEHDQVIYRSSGEAIPTLELKTRINPQYIRRYWLLLNSKNWIACEAQIVCTSKRMEQLWLNRLVLERLELKTKEIEQDLVLNQNNWEVSFYHFLASSFGVKQNIAPFEALAKSLPLLILSKHKDNLLQLEALLLGQAGFLADLTSIDKEDTYLKMICKEYQFLAHKYQLIPLKASSWKFGRMRPANFPTIRLAQFAVLVHQSRHLFSKILEETNVAKLRKMFAIELKGYWSAHYKLGESSSKRKKSLGSKTVDLILINTVVPFLFLFGEKKGLVQYKERALELLQAIQPEQNSIIANWERLGFVAQSAYETQGLLQLKNNYCEHKRCFSCSIGHKILRVD</sequence>
<keyword evidence="2" id="KW-1185">Reference proteome</keyword>
<accession>A0A915YIL0</accession>
<reference evidence="1" key="1">
    <citation type="submission" date="2022-09" db="EMBL/GenBank/DDBJ databases">
        <title>Aureispira anguillicida sp. nov., isolated from Leptocephalus of Japanese eel Anguilla japonica.</title>
        <authorList>
            <person name="Yuasa K."/>
            <person name="Mekata T."/>
            <person name="Ikunari K."/>
        </authorList>
    </citation>
    <scope>NUCLEOTIDE SEQUENCE</scope>
    <source>
        <strain evidence="1">EL160426</strain>
    </source>
</reference>
<organism evidence="1 2">
    <name type="scientific">Aureispira anguillae</name>
    <dbReference type="NCBI Taxonomy" id="2864201"/>
    <lineage>
        <taxon>Bacteria</taxon>
        <taxon>Pseudomonadati</taxon>
        <taxon>Bacteroidota</taxon>
        <taxon>Saprospiria</taxon>
        <taxon>Saprospirales</taxon>
        <taxon>Saprospiraceae</taxon>
        <taxon>Aureispira</taxon>
    </lineage>
</organism>